<dbReference type="InterPro" id="IPR013656">
    <property type="entry name" value="PAS_4"/>
</dbReference>
<comment type="catalytic activity">
    <reaction evidence="1">
        <text>ATP + protein L-histidine = ADP + protein N-phospho-L-histidine.</text>
        <dbReference type="EC" id="2.7.13.3"/>
    </reaction>
</comment>
<dbReference type="InterPro" id="IPR003594">
    <property type="entry name" value="HATPase_dom"/>
</dbReference>
<dbReference type="Proteomes" id="UP001368500">
    <property type="component" value="Unassembled WGS sequence"/>
</dbReference>
<evidence type="ECO:0000256" key="4">
    <source>
        <dbReference type="ARBA" id="ARBA00022553"/>
    </source>
</evidence>
<dbReference type="SMART" id="SM00387">
    <property type="entry name" value="HATPase_c"/>
    <property type="match status" value="1"/>
</dbReference>
<evidence type="ECO:0000313" key="16">
    <source>
        <dbReference type="Proteomes" id="UP001368500"/>
    </source>
</evidence>
<dbReference type="CDD" id="cd00082">
    <property type="entry name" value="HisKA"/>
    <property type="match status" value="1"/>
</dbReference>
<dbReference type="GO" id="GO:0005524">
    <property type="term" value="F:ATP binding"/>
    <property type="evidence" value="ECO:0007669"/>
    <property type="project" value="UniProtKB-KW"/>
</dbReference>
<dbReference type="InterPro" id="IPR005467">
    <property type="entry name" value="His_kinase_dom"/>
</dbReference>
<feature type="domain" description="PAS" evidence="13">
    <location>
        <begin position="443"/>
        <end position="478"/>
    </location>
</feature>
<dbReference type="SMART" id="SM00304">
    <property type="entry name" value="HAMP"/>
    <property type="match status" value="1"/>
</dbReference>
<dbReference type="SUPFAM" id="SSF55874">
    <property type="entry name" value="ATPase domain of HSP90 chaperone/DNA topoisomerase II/histidine kinase"/>
    <property type="match status" value="1"/>
</dbReference>
<feature type="domain" description="Histidine kinase" evidence="12">
    <location>
        <begin position="575"/>
        <end position="805"/>
    </location>
</feature>
<dbReference type="InterPro" id="IPR017232">
    <property type="entry name" value="NtrY"/>
</dbReference>
<evidence type="ECO:0000256" key="7">
    <source>
        <dbReference type="ARBA" id="ARBA00022777"/>
    </source>
</evidence>
<dbReference type="Gene3D" id="3.30.450.20">
    <property type="entry name" value="PAS domain"/>
    <property type="match status" value="1"/>
</dbReference>
<keyword evidence="16" id="KW-1185">Reference proteome</keyword>
<dbReference type="PANTHER" id="PTHR43065:SF10">
    <property type="entry name" value="PEROXIDE STRESS-ACTIVATED HISTIDINE KINASE MAK3"/>
    <property type="match status" value="1"/>
</dbReference>
<keyword evidence="11" id="KW-0812">Transmembrane</keyword>
<keyword evidence="11" id="KW-0472">Membrane</keyword>
<evidence type="ECO:0000256" key="10">
    <source>
        <dbReference type="SAM" id="MobiDB-lite"/>
    </source>
</evidence>
<keyword evidence="5" id="KW-0808">Transferase</keyword>
<dbReference type="Pfam" id="PF00672">
    <property type="entry name" value="HAMP"/>
    <property type="match status" value="1"/>
</dbReference>
<feature type="domain" description="HAMP" evidence="14">
    <location>
        <begin position="379"/>
        <end position="431"/>
    </location>
</feature>
<feature type="transmembrane region" description="Helical" evidence="11">
    <location>
        <begin position="43"/>
        <end position="67"/>
    </location>
</feature>
<dbReference type="InterPro" id="IPR003661">
    <property type="entry name" value="HisK_dim/P_dom"/>
</dbReference>
<keyword evidence="9" id="KW-0902">Two-component regulatory system</keyword>
<gene>
    <name evidence="15" type="ORF">AACH11_23205</name>
</gene>
<protein>
    <recommendedName>
        <fullName evidence="3">histidine kinase</fullName>
        <ecNumber evidence="3">2.7.13.3</ecNumber>
    </recommendedName>
</protein>
<dbReference type="CDD" id="cd06225">
    <property type="entry name" value="HAMP"/>
    <property type="match status" value="1"/>
</dbReference>
<keyword evidence="6" id="KW-0547">Nucleotide-binding</keyword>
<dbReference type="InterPro" id="IPR003660">
    <property type="entry name" value="HAMP_dom"/>
</dbReference>
<dbReference type="InterPro" id="IPR035965">
    <property type="entry name" value="PAS-like_dom_sf"/>
</dbReference>
<dbReference type="RefSeq" id="WP_341376665.1">
    <property type="nucleotide sequence ID" value="NZ_JBBUTF010000033.1"/>
</dbReference>
<dbReference type="InterPro" id="IPR036097">
    <property type="entry name" value="HisK_dim/P_sf"/>
</dbReference>
<evidence type="ECO:0000256" key="8">
    <source>
        <dbReference type="ARBA" id="ARBA00022840"/>
    </source>
</evidence>
<dbReference type="SUPFAM" id="SSF55785">
    <property type="entry name" value="PYP-like sensor domain (PAS domain)"/>
    <property type="match status" value="1"/>
</dbReference>
<feature type="region of interest" description="Disordered" evidence="10">
    <location>
        <begin position="223"/>
        <end position="243"/>
    </location>
</feature>
<dbReference type="Pfam" id="PF00512">
    <property type="entry name" value="HisKA"/>
    <property type="match status" value="1"/>
</dbReference>
<dbReference type="PROSITE" id="PS50109">
    <property type="entry name" value="HIS_KIN"/>
    <property type="match status" value="1"/>
</dbReference>
<dbReference type="Gene3D" id="3.30.565.10">
    <property type="entry name" value="Histidine kinase-like ATPase, C-terminal domain"/>
    <property type="match status" value="1"/>
</dbReference>
<feature type="transmembrane region" description="Helical" evidence="11">
    <location>
        <begin position="79"/>
        <end position="101"/>
    </location>
</feature>
<dbReference type="InterPro" id="IPR036890">
    <property type="entry name" value="HATPase_C_sf"/>
</dbReference>
<accession>A0ABU9BJ16</accession>
<dbReference type="Pfam" id="PF02518">
    <property type="entry name" value="HATPase_c"/>
    <property type="match status" value="1"/>
</dbReference>
<feature type="transmembrane region" description="Helical" evidence="11">
    <location>
        <begin position="354"/>
        <end position="377"/>
    </location>
</feature>
<evidence type="ECO:0000256" key="2">
    <source>
        <dbReference type="ARBA" id="ARBA00004370"/>
    </source>
</evidence>
<evidence type="ECO:0000259" key="13">
    <source>
        <dbReference type="PROSITE" id="PS50112"/>
    </source>
</evidence>
<dbReference type="PROSITE" id="PS50885">
    <property type="entry name" value="HAMP"/>
    <property type="match status" value="1"/>
</dbReference>
<comment type="caution">
    <text evidence="15">The sequence shown here is derived from an EMBL/GenBank/DDBJ whole genome shotgun (WGS) entry which is preliminary data.</text>
</comment>
<organism evidence="15 16">
    <name type="scientific">Pseudaquabacterium rugosum</name>
    <dbReference type="NCBI Taxonomy" id="2984194"/>
    <lineage>
        <taxon>Bacteria</taxon>
        <taxon>Pseudomonadati</taxon>
        <taxon>Pseudomonadota</taxon>
        <taxon>Betaproteobacteria</taxon>
        <taxon>Burkholderiales</taxon>
        <taxon>Sphaerotilaceae</taxon>
        <taxon>Pseudaquabacterium</taxon>
    </lineage>
</organism>
<dbReference type="SUPFAM" id="SSF47384">
    <property type="entry name" value="Homodimeric domain of signal transducing histidine kinase"/>
    <property type="match status" value="1"/>
</dbReference>
<evidence type="ECO:0000256" key="9">
    <source>
        <dbReference type="ARBA" id="ARBA00023012"/>
    </source>
</evidence>
<dbReference type="SMART" id="SM00388">
    <property type="entry name" value="HisKA"/>
    <property type="match status" value="1"/>
</dbReference>
<evidence type="ECO:0000256" key="3">
    <source>
        <dbReference type="ARBA" id="ARBA00012438"/>
    </source>
</evidence>
<dbReference type="PRINTS" id="PR00344">
    <property type="entry name" value="BCTRLSENSOR"/>
</dbReference>
<evidence type="ECO:0000256" key="1">
    <source>
        <dbReference type="ARBA" id="ARBA00000085"/>
    </source>
</evidence>
<dbReference type="PANTHER" id="PTHR43065">
    <property type="entry name" value="SENSOR HISTIDINE KINASE"/>
    <property type="match status" value="1"/>
</dbReference>
<evidence type="ECO:0000256" key="5">
    <source>
        <dbReference type="ARBA" id="ARBA00022679"/>
    </source>
</evidence>
<dbReference type="Gene3D" id="1.10.287.130">
    <property type="match status" value="1"/>
</dbReference>
<keyword evidence="8 15" id="KW-0067">ATP-binding</keyword>
<dbReference type="PROSITE" id="PS50112">
    <property type="entry name" value="PAS"/>
    <property type="match status" value="1"/>
</dbReference>
<keyword evidence="7" id="KW-0418">Kinase</keyword>
<dbReference type="SUPFAM" id="SSF158472">
    <property type="entry name" value="HAMP domain-like"/>
    <property type="match status" value="1"/>
</dbReference>
<evidence type="ECO:0000256" key="6">
    <source>
        <dbReference type="ARBA" id="ARBA00022741"/>
    </source>
</evidence>
<name>A0ABU9BJ16_9BURK</name>
<evidence type="ECO:0000256" key="11">
    <source>
        <dbReference type="SAM" id="Phobius"/>
    </source>
</evidence>
<reference evidence="15 16" key="1">
    <citation type="submission" date="2024-04" db="EMBL/GenBank/DDBJ databases">
        <title>Novel species of the genus Ideonella isolated from streams.</title>
        <authorList>
            <person name="Lu H."/>
        </authorList>
    </citation>
    <scope>NUCLEOTIDE SEQUENCE [LARGE SCALE GENOMIC DNA]</scope>
    <source>
        <strain evidence="15 16">BYS139W</strain>
    </source>
</reference>
<dbReference type="SMART" id="SM00091">
    <property type="entry name" value="PAS"/>
    <property type="match status" value="1"/>
</dbReference>
<dbReference type="InterPro" id="IPR004358">
    <property type="entry name" value="Sig_transdc_His_kin-like_C"/>
</dbReference>
<dbReference type="Pfam" id="PF08448">
    <property type="entry name" value="PAS_4"/>
    <property type="match status" value="1"/>
</dbReference>
<keyword evidence="11" id="KW-1133">Transmembrane helix</keyword>
<sequence>MTRASVRWTLLVTAVAMLGIALVGAFALSLVSTGLLEERHFVWLFWVNVAVAALLLLVLGLAATRLTQRLRRGKFGSKLLAKLAGIFVLVGVLPGLLIYGVSYQFVTRSVDDSRDQSLGQALDAGLALGRSTLEGSAEILETRARQAAQRLGGAQALPDIRQLEQIRLQLGAHDLVLLDGLGQVLASTGGSNSALQPERPAASLIRQARQDGHAHVLEGLDDETLRGGSIGSTAPPTTPAAPNARVRVLARLPDTLTPDPRTAATQQAAAEVAAAAPATPADSAPLPAGANPGGMPASTSAAALLASDDPRGGEFYLMAVQPLPAAQVAQALHVQTAYRDFQQRLLARDGLRRMYLGTLTLALVLSVFAAVLLAVMLGNQIVRPLLLLADGMRQVADGDLTAKPVFGSRDELGGLTRSFAQMTEQLAEARAQVQRGVAQLEAARGRLQTILDSLSAGVIVFDRDGHIDTVNPGATRILRQPLRAYRGRPLGEVPGLADFAATVQARAELHRDNPEAGERDHWQDAYELPLNPQTTLNLLLRGAVLAGGARLLVFDDISDVVSAQRSVAWAEVARRVAHEIKNPLTPIQLSAERLTHRLGAKLEDNDRAMLERSVGTIVTQVQAMKKLVDEFRDYARLPAARLAPLELNALVQEVLGLYGAAIEQGRLQVRLGGGLPWIEGDASQLRQVVHNLVQNGLDAVTERADGRVDLLTETLPGDDGQVRAVRLKVMDNGPGFSQAVLQRAFEPYVTTKTKGTGLGLAVVKKIADEHGARLRIANRQTEAGEDSGLPQVLGAQVSLSFSRLTVRPAVMTPPGAPPAA</sequence>
<dbReference type="PIRSF" id="PIRSF037532">
    <property type="entry name" value="STHK_NtrY"/>
    <property type="match status" value="1"/>
</dbReference>
<evidence type="ECO:0000259" key="12">
    <source>
        <dbReference type="PROSITE" id="PS50109"/>
    </source>
</evidence>
<dbReference type="EC" id="2.7.13.3" evidence="3"/>
<feature type="compositionally biased region" description="Low complexity" evidence="10">
    <location>
        <begin position="257"/>
        <end position="288"/>
    </location>
</feature>
<dbReference type="EMBL" id="JBBUTF010000033">
    <property type="protein sequence ID" value="MEK8028877.1"/>
    <property type="molecule type" value="Genomic_DNA"/>
</dbReference>
<evidence type="ECO:0000259" key="14">
    <source>
        <dbReference type="PROSITE" id="PS50885"/>
    </source>
</evidence>
<comment type="subcellular location">
    <subcellularLocation>
        <location evidence="2">Membrane</location>
    </subcellularLocation>
</comment>
<dbReference type="InterPro" id="IPR000014">
    <property type="entry name" value="PAS"/>
</dbReference>
<keyword evidence="4" id="KW-0597">Phosphoprotein</keyword>
<feature type="region of interest" description="Disordered" evidence="10">
    <location>
        <begin position="255"/>
        <end position="292"/>
    </location>
</feature>
<proteinExistence type="predicted"/>
<evidence type="ECO:0000313" key="15">
    <source>
        <dbReference type="EMBL" id="MEK8028877.1"/>
    </source>
</evidence>
<dbReference type="Gene3D" id="6.10.340.10">
    <property type="match status" value="1"/>
</dbReference>